<reference evidence="2 5" key="1">
    <citation type="submission" date="2016-04" db="EMBL/GenBank/DDBJ databases">
        <authorList>
            <person name="Evans L.H."/>
            <person name="Alamgir A."/>
            <person name="Owens N."/>
            <person name="Weber N.D."/>
            <person name="Virtaneva K."/>
            <person name="Barbian K."/>
            <person name="Babar A."/>
            <person name="Rosenke K."/>
        </authorList>
    </citation>
    <scope>NUCLEOTIDE SEQUENCE [LARGE SCALE GENOMIC DNA]</scope>
    <source>
        <strain evidence="2">S5</strain>
        <strain evidence="5">S5(T) (JCM 30642 \VKM B-2941)</strain>
    </source>
</reference>
<feature type="transmembrane region" description="Helical" evidence="1">
    <location>
        <begin position="12"/>
        <end position="44"/>
    </location>
</feature>
<evidence type="ECO:0000313" key="2">
    <source>
        <dbReference type="EMBL" id="SIM62076.1"/>
    </source>
</evidence>
<dbReference type="Proteomes" id="UP000195607">
    <property type="component" value="Chromosome I"/>
</dbReference>
<evidence type="ECO:0000256" key="1">
    <source>
        <dbReference type="SAM" id="Phobius"/>
    </source>
</evidence>
<keyword evidence="1" id="KW-0812">Transmembrane</keyword>
<accession>A0A1N5UN57</accession>
<reference evidence="4" key="3">
    <citation type="submission" date="2016-06" db="EMBL/GenBank/DDBJ databases">
        <authorList>
            <person name="Toshchakov V.S."/>
        </authorList>
    </citation>
    <scope>NUCLEOTIDE SEQUENCE [LARGE SCALE GENOMIC DNA]</scope>
    <source>
        <strain>PM4 (JCM 30641</strain>
        <strain evidence="4">\VKM B-2940)</strain>
    </source>
</reference>
<organism evidence="2 5">
    <name type="scientific">Cuniculiplasma divulgatum</name>
    <dbReference type="NCBI Taxonomy" id="1673428"/>
    <lineage>
        <taxon>Archaea</taxon>
        <taxon>Methanobacteriati</taxon>
        <taxon>Thermoplasmatota</taxon>
        <taxon>Thermoplasmata</taxon>
        <taxon>Thermoplasmatales</taxon>
        <taxon>Cuniculiplasmataceae</taxon>
        <taxon>Cuniculiplasma</taxon>
    </lineage>
</organism>
<dbReference type="EMBL" id="LT671858">
    <property type="protein sequence ID" value="SIM62076.1"/>
    <property type="molecule type" value="Genomic_DNA"/>
</dbReference>
<feature type="transmembrane region" description="Helical" evidence="1">
    <location>
        <begin position="50"/>
        <end position="76"/>
    </location>
</feature>
<dbReference type="OrthoDB" id="387004at2157"/>
<reference evidence="3" key="2">
    <citation type="submission" date="2016-06" db="EMBL/GenBank/DDBJ databases">
        <authorList>
            <person name="Olsen C.W."/>
            <person name="Carey S."/>
            <person name="Hinshaw L."/>
            <person name="Karasin A.I."/>
        </authorList>
    </citation>
    <scope>NUCLEOTIDE SEQUENCE [LARGE SCALE GENOMIC DNA]</scope>
    <source>
        <strain evidence="3">PM4</strain>
    </source>
</reference>
<dbReference type="RefSeq" id="WP_077076292.1">
    <property type="nucleotide sequence ID" value="NZ_LT671858.1"/>
</dbReference>
<evidence type="ECO:0000313" key="3">
    <source>
        <dbReference type="EMBL" id="SJK84876.1"/>
    </source>
</evidence>
<protein>
    <submittedName>
        <fullName evidence="2">Multipass membrane protein</fullName>
    </submittedName>
</protein>
<evidence type="ECO:0000313" key="4">
    <source>
        <dbReference type="Proteomes" id="UP000187822"/>
    </source>
</evidence>
<dbReference type="GeneID" id="41588308"/>
<feature type="transmembrane region" description="Helical" evidence="1">
    <location>
        <begin position="88"/>
        <end position="120"/>
    </location>
</feature>
<keyword evidence="1" id="KW-0472">Membrane</keyword>
<keyword evidence="4" id="KW-1185">Reference proteome</keyword>
<dbReference type="AlphaFoldDB" id="A0A1N5UN57"/>
<dbReference type="EMBL" id="LT719092">
    <property type="protein sequence ID" value="SJK84876.1"/>
    <property type="molecule type" value="Genomic_DNA"/>
</dbReference>
<name>A0A1N5UN57_9ARCH</name>
<dbReference type="KEGG" id="cdiv:CPM_1059"/>
<gene>
    <name evidence="3" type="ORF">CPM_1059</name>
    <name evidence="2" type="ORF">CSP5_1047</name>
</gene>
<dbReference type="Proteomes" id="UP000187822">
    <property type="component" value="Chromosome I"/>
</dbReference>
<evidence type="ECO:0000313" key="5">
    <source>
        <dbReference type="Proteomes" id="UP000195607"/>
    </source>
</evidence>
<proteinExistence type="predicted"/>
<sequence>MTSQANLRYFLTTLGAVLTVISGILVLLAIFIAGIGGVASLIFFNPAGLAIIGGSLVLAIIPIIWIVLAVIIYNAGHKHRRRGKFENGVLIIVLSIIILFLGGGFVIGPILSGIGGFLLIL</sequence>
<keyword evidence="1" id="KW-1133">Transmembrane helix</keyword>